<dbReference type="Pfam" id="PF01575">
    <property type="entry name" value="MaoC_dehydratas"/>
    <property type="match status" value="1"/>
</dbReference>
<keyword evidence="3" id="KW-1185">Reference proteome</keyword>
<dbReference type="EMBL" id="JABFDB010000039">
    <property type="protein sequence ID" value="NYZ24376.1"/>
    <property type="molecule type" value="Genomic_DNA"/>
</dbReference>
<dbReference type="SUPFAM" id="SSF54637">
    <property type="entry name" value="Thioesterase/thiol ester dehydrase-isomerase"/>
    <property type="match status" value="1"/>
</dbReference>
<dbReference type="Proteomes" id="UP000584642">
    <property type="component" value="Unassembled WGS sequence"/>
</dbReference>
<comment type="caution">
    <text evidence="2">The sequence shown here is derived from an EMBL/GenBank/DDBJ whole genome shotgun (WGS) entry which is preliminary data.</text>
</comment>
<name>A0ABX2TJH4_9PROT</name>
<sequence>MMTLPRAEYEARVGQEIGISRWIEITQDRIDRFAECSGDRQFIHVDPERARATPFGGTIAQGFLTLSMIAEMLQDIPRIEGATMGVNYGLNRVRFVAPVPVGSRVRGRFVLTRLEDIRPGELQTTMTITVEIEGIERPALVAEWLARRHVAVC</sequence>
<organism evidence="2 3">
    <name type="scientific">Azospirillum oleiclasticum</name>
    <dbReference type="NCBI Taxonomy" id="2735135"/>
    <lineage>
        <taxon>Bacteria</taxon>
        <taxon>Pseudomonadati</taxon>
        <taxon>Pseudomonadota</taxon>
        <taxon>Alphaproteobacteria</taxon>
        <taxon>Rhodospirillales</taxon>
        <taxon>Azospirillaceae</taxon>
        <taxon>Azospirillum</taxon>
    </lineage>
</organism>
<dbReference type="PANTHER" id="PTHR42993">
    <property type="entry name" value="MAOC-LIKE DEHYDRATASE DOMAIN-CONTAINING PROTEIN"/>
    <property type="match status" value="1"/>
</dbReference>
<feature type="domain" description="MaoC-like" evidence="1">
    <location>
        <begin position="11"/>
        <end position="123"/>
    </location>
</feature>
<evidence type="ECO:0000313" key="2">
    <source>
        <dbReference type="EMBL" id="NYZ24376.1"/>
    </source>
</evidence>
<dbReference type="CDD" id="cd03450">
    <property type="entry name" value="NodN"/>
    <property type="match status" value="1"/>
</dbReference>
<proteinExistence type="predicted"/>
<dbReference type="RefSeq" id="WP_180286145.1">
    <property type="nucleotide sequence ID" value="NZ_JABFDB010000039.1"/>
</dbReference>
<gene>
    <name evidence="2" type="ORF">HND93_32115</name>
</gene>
<protein>
    <submittedName>
        <fullName evidence="2">MaoC family dehydratase</fullName>
    </submittedName>
</protein>
<accession>A0ABX2TJH4</accession>
<dbReference type="InterPro" id="IPR002539">
    <property type="entry name" value="MaoC-like_dom"/>
</dbReference>
<evidence type="ECO:0000313" key="3">
    <source>
        <dbReference type="Proteomes" id="UP000584642"/>
    </source>
</evidence>
<dbReference type="InterPro" id="IPR039375">
    <property type="entry name" value="NodN-like"/>
</dbReference>
<reference evidence="2 3" key="1">
    <citation type="submission" date="2020-05" db="EMBL/GenBank/DDBJ databases">
        <title>Azospirillum oleiclasticum sp. nov, a nitrogen-fixing and heavy crude oil-emulsifying bacterium isolated from the crude oil of Yumen Oilfield.</title>
        <authorList>
            <person name="Wu D."/>
            <person name="Cai M."/>
            <person name="Zhang X."/>
        </authorList>
    </citation>
    <scope>NUCLEOTIDE SEQUENCE [LARGE SCALE GENOMIC DNA]</scope>
    <source>
        <strain evidence="2 3">ROY-1-1-2</strain>
    </source>
</reference>
<evidence type="ECO:0000259" key="1">
    <source>
        <dbReference type="Pfam" id="PF01575"/>
    </source>
</evidence>
<dbReference type="PANTHER" id="PTHR42993:SF1">
    <property type="entry name" value="MAOC-LIKE DEHYDRATASE DOMAIN-CONTAINING PROTEIN"/>
    <property type="match status" value="1"/>
</dbReference>
<dbReference type="InterPro" id="IPR029069">
    <property type="entry name" value="HotDog_dom_sf"/>
</dbReference>
<dbReference type="Gene3D" id="3.10.129.10">
    <property type="entry name" value="Hotdog Thioesterase"/>
    <property type="match status" value="1"/>
</dbReference>